<dbReference type="PANTHER" id="PTHR45228">
    <property type="entry name" value="CYCLIC DI-GMP PHOSPHODIESTERASE TM_0186-RELATED"/>
    <property type="match status" value="1"/>
</dbReference>
<dbReference type="InterPro" id="IPR052020">
    <property type="entry name" value="Cyclic_di-GMP/3'3'-cGAMP_PDE"/>
</dbReference>
<dbReference type="CDD" id="cd19920">
    <property type="entry name" value="REC_PA4781-like"/>
    <property type="match status" value="1"/>
</dbReference>
<sequence>MTSSRDISIKENKKTVLIVDDTPDNLTLLHELLKDDYHVKAAVNGVIALNIINKGGVDIILLDVMMPEMDGYEVCRRVKADESICDIPIIFLTAKTSIDDETMGFELGAADYLSKPISPPLLLARVKTHLEIKASKDFLKNQNVLLESKVKLRTQEVVNIQNVTITAMANLAETRDPETGFHIKRTQIYVKLLATQLSHKEQYREMLTPAYIEQLYTSAPLHDIGKVGISDSILLKPGKLTKEEFEVMKTHAYLGFKSLEAAEKHMDQSDTFLHIAKDIAHYHHEKWDGSGYPDGLIGDEIPLSARMMAIADVYDALISKRVYKDAMTHETALNIIKEGKGNHFDPELIEAFLEVEDDFYEVASKYRDEN</sequence>
<dbReference type="EMBL" id="JAHZST010000001">
    <property type="protein sequence ID" value="MBW8182173.1"/>
    <property type="molecule type" value="Genomic_DNA"/>
</dbReference>
<dbReference type="Pfam" id="PF13487">
    <property type="entry name" value="HD_5"/>
    <property type="match status" value="1"/>
</dbReference>
<dbReference type="SUPFAM" id="SSF52172">
    <property type="entry name" value="CheY-like"/>
    <property type="match status" value="1"/>
</dbReference>
<keyword evidence="5" id="KW-1185">Reference proteome</keyword>
<evidence type="ECO:0000259" key="2">
    <source>
        <dbReference type="PROSITE" id="PS50110"/>
    </source>
</evidence>
<dbReference type="SUPFAM" id="SSF109604">
    <property type="entry name" value="HD-domain/PDEase-like"/>
    <property type="match status" value="1"/>
</dbReference>
<evidence type="ECO:0000313" key="5">
    <source>
        <dbReference type="Proteomes" id="UP001195963"/>
    </source>
</evidence>
<feature type="modified residue" description="4-aspartylphosphate" evidence="1">
    <location>
        <position position="63"/>
    </location>
</feature>
<dbReference type="SMART" id="SM00448">
    <property type="entry name" value="REC"/>
    <property type="match status" value="1"/>
</dbReference>
<dbReference type="RefSeq" id="WP_220107910.1">
    <property type="nucleotide sequence ID" value="NZ_JAHZST010000001.1"/>
</dbReference>
<proteinExistence type="predicted"/>
<dbReference type="Pfam" id="PF00072">
    <property type="entry name" value="Response_reg"/>
    <property type="match status" value="1"/>
</dbReference>
<organism evidence="4 5">
    <name type="scientific">Shewanella nanhaiensis</name>
    <dbReference type="NCBI Taxonomy" id="2864872"/>
    <lineage>
        <taxon>Bacteria</taxon>
        <taxon>Pseudomonadati</taxon>
        <taxon>Pseudomonadota</taxon>
        <taxon>Gammaproteobacteria</taxon>
        <taxon>Alteromonadales</taxon>
        <taxon>Shewanellaceae</taxon>
        <taxon>Shewanella</taxon>
    </lineage>
</organism>
<evidence type="ECO:0000259" key="3">
    <source>
        <dbReference type="PROSITE" id="PS51832"/>
    </source>
</evidence>
<dbReference type="SMART" id="SM00471">
    <property type="entry name" value="HDc"/>
    <property type="match status" value="1"/>
</dbReference>
<name>A0ABS7DYG9_9GAMM</name>
<accession>A0ABS7DYG9</accession>
<evidence type="ECO:0000256" key="1">
    <source>
        <dbReference type="PROSITE-ProRule" id="PRU00169"/>
    </source>
</evidence>
<evidence type="ECO:0000313" key="4">
    <source>
        <dbReference type="EMBL" id="MBW8182173.1"/>
    </source>
</evidence>
<dbReference type="InterPro" id="IPR037522">
    <property type="entry name" value="HD_GYP_dom"/>
</dbReference>
<dbReference type="InterPro" id="IPR011006">
    <property type="entry name" value="CheY-like_superfamily"/>
</dbReference>
<dbReference type="PROSITE" id="PS50110">
    <property type="entry name" value="RESPONSE_REGULATORY"/>
    <property type="match status" value="1"/>
</dbReference>
<dbReference type="PANTHER" id="PTHR45228:SF5">
    <property type="entry name" value="CYCLIC DI-GMP PHOSPHODIESTERASE VC_1348-RELATED"/>
    <property type="match status" value="1"/>
</dbReference>
<dbReference type="PROSITE" id="PS51832">
    <property type="entry name" value="HD_GYP"/>
    <property type="match status" value="1"/>
</dbReference>
<feature type="domain" description="Response regulatory" evidence="2">
    <location>
        <begin position="15"/>
        <end position="130"/>
    </location>
</feature>
<protein>
    <submittedName>
        <fullName evidence="4">Two-component system response regulator</fullName>
    </submittedName>
</protein>
<feature type="domain" description="HD-GYP" evidence="3">
    <location>
        <begin position="157"/>
        <end position="368"/>
    </location>
</feature>
<dbReference type="InterPro" id="IPR003607">
    <property type="entry name" value="HD/PDEase_dom"/>
</dbReference>
<dbReference type="CDD" id="cd00077">
    <property type="entry name" value="HDc"/>
    <property type="match status" value="1"/>
</dbReference>
<gene>
    <name evidence="4" type="ORF">K0625_00715</name>
</gene>
<comment type="caution">
    <text evidence="4">The sequence shown here is derived from an EMBL/GenBank/DDBJ whole genome shotgun (WGS) entry which is preliminary data.</text>
</comment>
<reference evidence="4 5" key="1">
    <citation type="submission" date="2021-07" db="EMBL/GenBank/DDBJ databases">
        <title>Shewanella sp. nov, isolated from SCS.</title>
        <authorList>
            <person name="Cao W.R."/>
        </authorList>
    </citation>
    <scope>NUCLEOTIDE SEQUENCE [LARGE SCALE GENOMIC DNA]</scope>
    <source>
        <strain evidence="4 5">NR704-98</strain>
    </source>
</reference>
<keyword evidence="1" id="KW-0597">Phosphoprotein</keyword>
<dbReference type="Gene3D" id="1.10.3210.10">
    <property type="entry name" value="Hypothetical protein af1432"/>
    <property type="match status" value="1"/>
</dbReference>
<dbReference type="InterPro" id="IPR001789">
    <property type="entry name" value="Sig_transdc_resp-reg_receiver"/>
</dbReference>
<dbReference type="Gene3D" id="3.40.50.2300">
    <property type="match status" value="1"/>
</dbReference>
<dbReference type="Proteomes" id="UP001195963">
    <property type="component" value="Unassembled WGS sequence"/>
</dbReference>